<evidence type="ECO:0000313" key="1">
    <source>
        <dbReference type="EMBL" id="CAB4028621.1"/>
    </source>
</evidence>
<proteinExistence type="predicted"/>
<dbReference type="OrthoDB" id="5987909at2759"/>
<dbReference type="EMBL" id="CACRXK020015609">
    <property type="protein sequence ID" value="CAB4028621.1"/>
    <property type="molecule type" value="Genomic_DNA"/>
</dbReference>
<comment type="caution">
    <text evidence="1">The sequence shown here is derived from an EMBL/GenBank/DDBJ whole genome shotgun (WGS) entry which is preliminary data.</text>
</comment>
<feature type="non-terminal residue" evidence="1">
    <location>
        <position position="50"/>
    </location>
</feature>
<organism evidence="1 2">
    <name type="scientific">Paramuricea clavata</name>
    <name type="common">Red gorgonian</name>
    <name type="synonym">Violescent sea-whip</name>
    <dbReference type="NCBI Taxonomy" id="317549"/>
    <lineage>
        <taxon>Eukaryota</taxon>
        <taxon>Metazoa</taxon>
        <taxon>Cnidaria</taxon>
        <taxon>Anthozoa</taxon>
        <taxon>Octocorallia</taxon>
        <taxon>Malacalcyonacea</taxon>
        <taxon>Plexauridae</taxon>
        <taxon>Paramuricea</taxon>
    </lineage>
</organism>
<sequence length="50" mass="5989">IMGMYALIFVVVRKRQKMLRNGELGQTFNDRNQRRELLQNLKVIRMLVVV</sequence>
<keyword evidence="2" id="KW-1185">Reference proteome</keyword>
<protein>
    <submittedName>
        <fullName evidence="1">Uncharacterized protein</fullName>
    </submittedName>
</protein>
<reference evidence="1" key="1">
    <citation type="submission" date="2020-04" db="EMBL/GenBank/DDBJ databases">
        <authorList>
            <person name="Alioto T."/>
            <person name="Alioto T."/>
            <person name="Gomez Garrido J."/>
        </authorList>
    </citation>
    <scope>NUCLEOTIDE SEQUENCE</scope>
    <source>
        <strain evidence="1">A484AB</strain>
    </source>
</reference>
<dbReference type="AlphaFoldDB" id="A0A6S7JE38"/>
<accession>A0A6S7JE38</accession>
<dbReference type="Proteomes" id="UP001152795">
    <property type="component" value="Unassembled WGS sequence"/>
</dbReference>
<gene>
    <name evidence="1" type="ORF">PACLA_8A060160</name>
</gene>
<name>A0A6S7JE38_PARCT</name>
<feature type="non-terminal residue" evidence="1">
    <location>
        <position position="1"/>
    </location>
</feature>
<evidence type="ECO:0000313" key="2">
    <source>
        <dbReference type="Proteomes" id="UP001152795"/>
    </source>
</evidence>